<dbReference type="GO" id="GO:0046872">
    <property type="term" value="F:metal ion binding"/>
    <property type="evidence" value="ECO:0007669"/>
    <property type="project" value="UniProtKB-KW"/>
</dbReference>
<evidence type="ECO:0000256" key="5">
    <source>
        <dbReference type="ARBA" id="ARBA00022801"/>
    </source>
</evidence>
<dbReference type="PANTHER" id="PTHR46017">
    <property type="entry name" value="ALPHA-MANNOSIDASE 2C1"/>
    <property type="match status" value="1"/>
</dbReference>
<dbReference type="SUPFAM" id="SSF88713">
    <property type="entry name" value="Glycoside hydrolase/deacetylase"/>
    <property type="match status" value="1"/>
</dbReference>
<dbReference type="InterPro" id="IPR011330">
    <property type="entry name" value="Glyco_hydro/deAcase_b/a-brl"/>
</dbReference>
<dbReference type="EMBL" id="JANBOI010000010">
    <property type="protein sequence ID" value="KAJ1735830.1"/>
    <property type="molecule type" value="Genomic_DNA"/>
</dbReference>
<evidence type="ECO:0000313" key="11">
    <source>
        <dbReference type="Proteomes" id="UP001143981"/>
    </source>
</evidence>
<dbReference type="AlphaFoldDB" id="A0A9W7YBX1"/>
<comment type="similarity">
    <text evidence="2">Belongs to the glycosyl hydrolase 38 family.</text>
</comment>
<keyword evidence="4" id="KW-0479">Metal-binding</keyword>
<proteinExistence type="inferred from homology"/>
<dbReference type="FunFam" id="2.70.98.30:FF:000001">
    <property type="entry name" value="alpha-mannosidase 2C1 isoform X2"/>
    <property type="match status" value="1"/>
</dbReference>
<dbReference type="Proteomes" id="UP001143981">
    <property type="component" value="Unassembled WGS sequence"/>
</dbReference>
<dbReference type="Pfam" id="PF01074">
    <property type="entry name" value="Glyco_hydro_38N"/>
    <property type="match status" value="1"/>
</dbReference>
<dbReference type="Gene3D" id="3.20.110.10">
    <property type="entry name" value="Glycoside hydrolase 38, N terminal domain"/>
    <property type="match status" value="1"/>
</dbReference>
<dbReference type="InterPro" id="IPR028995">
    <property type="entry name" value="Glyco_hydro_57/38_cen_sf"/>
</dbReference>
<dbReference type="Pfam" id="PF22907">
    <property type="entry name" value="Ams1-like_1st"/>
    <property type="match status" value="1"/>
</dbReference>
<keyword evidence="6 10" id="KW-0326">Glycosidase</keyword>
<dbReference type="Pfam" id="PF09261">
    <property type="entry name" value="Alpha-mann_mid"/>
    <property type="match status" value="1"/>
</dbReference>
<evidence type="ECO:0000256" key="4">
    <source>
        <dbReference type="ARBA" id="ARBA00022723"/>
    </source>
</evidence>
<dbReference type="Gene3D" id="2.70.98.30">
    <property type="entry name" value="Golgi alpha-mannosidase II, domain 4"/>
    <property type="match status" value="1"/>
</dbReference>
<dbReference type="SUPFAM" id="SSF88688">
    <property type="entry name" value="Families 57/38 glycoside transferase middle domain"/>
    <property type="match status" value="1"/>
</dbReference>
<evidence type="ECO:0000256" key="1">
    <source>
        <dbReference type="ARBA" id="ARBA00000365"/>
    </source>
</evidence>
<dbReference type="InterPro" id="IPR011013">
    <property type="entry name" value="Gal_mutarotase_sf_dom"/>
</dbReference>
<dbReference type="OrthoDB" id="10261055at2759"/>
<keyword evidence="11" id="KW-1185">Reference proteome</keyword>
<evidence type="ECO:0000259" key="9">
    <source>
        <dbReference type="SMART" id="SM00872"/>
    </source>
</evidence>
<evidence type="ECO:0000256" key="6">
    <source>
        <dbReference type="ARBA" id="ARBA00023295"/>
    </source>
</evidence>
<comment type="catalytic activity">
    <reaction evidence="1">
        <text>Hydrolysis of terminal, non-reducing alpha-D-mannose residues in alpha-D-mannosides.</text>
        <dbReference type="EC" id="3.2.1.24"/>
    </reaction>
</comment>
<comment type="function">
    <text evidence="7">Degrades free oligosaccharides in the vacuole.</text>
</comment>
<dbReference type="GO" id="GO:0006013">
    <property type="term" value="P:mannose metabolic process"/>
    <property type="evidence" value="ECO:0007669"/>
    <property type="project" value="InterPro"/>
</dbReference>
<name>A0A9W7YBX1_9FUNG</name>
<dbReference type="EC" id="3.2.1.24" evidence="3"/>
<gene>
    <name evidence="10" type="primary">AMS1_1</name>
    <name evidence="10" type="ORF">LPJ61_000336</name>
</gene>
<keyword evidence="5 10" id="KW-0378">Hydrolase</keyword>
<dbReference type="Gene3D" id="1.20.1270.50">
    <property type="entry name" value="Glycoside hydrolase family 38, central domain"/>
    <property type="match status" value="1"/>
</dbReference>
<evidence type="ECO:0000313" key="10">
    <source>
        <dbReference type="EMBL" id="KAJ1735830.1"/>
    </source>
</evidence>
<comment type="caution">
    <text evidence="10">The sequence shown here is derived from an EMBL/GenBank/DDBJ whole genome shotgun (WGS) entry which is preliminary data.</text>
</comment>
<dbReference type="SUPFAM" id="SSF74650">
    <property type="entry name" value="Galactose mutarotase-like"/>
    <property type="match status" value="1"/>
</dbReference>
<dbReference type="InterPro" id="IPR041147">
    <property type="entry name" value="GH38_C"/>
</dbReference>
<dbReference type="GO" id="GO:0009313">
    <property type="term" value="P:oligosaccharide catabolic process"/>
    <property type="evidence" value="ECO:0007669"/>
    <property type="project" value="TreeGrafter"/>
</dbReference>
<dbReference type="InterPro" id="IPR037094">
    <property type="entry name" value="Glyco_hydro_38_cen_sf"/>
</dbReference>
<evidence type="ECO:0000256" key="7">
    <source>
        <dbReference type="ARBA" id="ARBA00054985"/>
    </source>
</evidence>
<evidence type="ECO:0000256" key="2">
    <source>
        <dbReference type="ARBA" id="ARBA00009792"/>
    </source>
</evidence>
<feature type="domain" description="Glycoside hydrolase family 38 central" evidence="9">
    <location>
        <begin position="527"/>
        <end position="606"/>
    </location>
</feature>
<dbReference type="InterPro" id="IPR011682">
    <property type="entry name" value="Glyco_hydro_38_C"/>
</dbReference>
<dbReference type="InterPro" id="IPR027291">
    <property type="entry name" value="Glyco_hydro_38_N_sf"/>
</dbReference>
<dbReference type="GO" id="GO:0000329">
    <property type="term" value="C:fungal-type vacuole membrane"/>
    <property type="evidence" value="ECO:0007669"/>
    <property type="project" value="TreeGrafter"/>
</dbReference>
<dbReference type="GO" id="GO:0030246">
    <property type="term" value="F:carbohydrate binding"/>
    <property type="evidence" value="ECO:0007669"/>
    <property type="project" value="InterPro"/>
</dbReference>
<reference evidence="10" key="1">
    <citation type="submission" date="2022-07" db="EMBL/GenBank/DDBJ databases">
        <title>Phylogenomic reconstructions and comparative analyses of Kickxellomycotina fungi.</title>
        <authorList>
            <person name="Reynolds N.K."/>
            <person name="Stajich J.E."/>
            <person name="Barry K."/>
            <person name="Grigoriev I.V."/>
            <person name="Crous P."/>
            <person name="Smith M.E."/>
        </authorList>
    </citation>
    <scope>NUCLEOTIDE SEQUENCE</scope>
    <source>
        <strain evidence="10">BCRC 34381</strain>
    </source>
</reference>
<dbReference type="SMART" id="SM00872">
    <property type="entry name" value="Alpha-mann_mid"/>
    <property type="match status" value="1"/>
</dbReference>
<organism evidence="10 11">
    <name type="scientific">Coemansia biformis</name>
    <dbReference type="NCBI Taxonomy" id="1286918"/>
    <lineage>
        <taxon>Eukaryota</taxon>
        <taxon>Fungi</taxon>
        <taxon>Fungi incertae sedis</taxon>
        <taxon>Zoopagomycota</taxon>
        <taxon>Kickxellomycotina</taxon>
        <taxon>Kickxellomycetes</taxon>
        <taxon>Kickxellales</taxon>
        <taxon>Kickxellaceae</taxon>
        <taxon>Coemansia</taxon>
    </lineage>
</organism>
<dbReference type="InterPro" id="IPR000602">
    <property type="entry name" value="Glyco_hydro_38_N"/>
</dbReference>
<evidence type="ECO:0000256" key="3">
    <source>
        <dbReference type="ARBA" id="ARBA00012752"/>
    </source>
</evidence>
<sequence>MEKPMSYVQKHRSITQQRLANFLTGGQWKDVNIHASLNEAVARGHPSIELELWSAQAQERPTFAHAAEQQFSPIDVGHVFGPSWTTHWVRATIRIPKEFAGKQVRLMFDPSCEAMVWSAEGEPLQGITGSNDLGSRTDFILTSKARPDEAVRILYLEVACNGMFGNGESPNIAPPLENRQFTLKTAELAVWNADARALLQELTILRAIAKALPSDSPRAWQALATANEVINIYTVGDQKSIAAARAVSAKFFADKGGESNHQVYAIGNCHIDTAWLWPYDETKRKIARSWASQVDLMDRFPEYRFAASQAQQFEWLQTLYPSLFERVKEKAKAGQFIPIGGTWIEMDCNLPSGESLARQFLLGQRYFEKHFGVRSKIFWLPDTFGYSSQIPQIIRLSGSEYFYTQKLSWNNINKFPHTTFNWVGLDGSSVLTHMSPAETYTAGVSVEDLIGSLGKHKDVAYTNESLYLYGHGDGGGGPLADMLERLRYMGDVDGLPRVKHAHPNEFYEHVDKTAKGLVTWSGELYFELHRGTYTSQANTKKGNRQAELLLRDVEMLSVLAQSTAHGFAYPAAELERIWKLVCLNQFHDVLPGSSIEMVYRDCDVIYADVLGSAKAMKESAVMALFSHVAALSADTATGMLFVNTTGWPRTDVVAVPGLGCGDVQQMRKRDNARLVVAAAVPSCGVSVVDASSDTNTTGDSSIVPAGVYMDSDGNVVLENIFITAKIGSTNGQLVSLWDRRLERELVPQGAAGNVFRLHDDVPIFWDGWDIEIYNLEKFVELPGSKVTIVDEGPLLASVCVEVAISEQSRLRQWISLSATSPRLDFDCDVDWHENRKCLKVAFTWDIRSDMATYDTQFGVVQRPTHRNTSWEMAKFEVCAHKFADLSEYGYGVALLNDCKYGYSTLGSTMALSLLRAPKAPDANCDMGHHSFRYAVYPHKGSFNESSVVREAYQFNVPLVQLPVDVTTIDAVGIAPFFAVKDAPNVVIDTVKAAEDDARSVVIRLYESYGGHARATLTTSLKVARAQLTNILEEHISGAGVTASAAGTSSIKLSFRPFEIVTVKLDLNV</sequence>
<dbReference type="Pfam" id="PF07748">
    <property type="entry name" value="Glyco_hydro_38C"/>
    <property type="match status" value="1"/>
</dbReference>
<dbReference type="Pfam" id="PF17677">
    <property type="entry name" value="Glyco_hydro38C2"/>
    <property type="match status" value="1"/>
</dbReference>
<accession>A0A9W7YBX1</accession>
<dbReference type="FunFam" id="1.20.1270.50:FF:000004">
    <property type="entry name" value="alpha-mannosidase 2C1 isoform X1"/>
    <property type="match status" value="1"/>
</dbReference>
<dbReference type="PANTHER" id="PTHR46017:SF1">
    <property type="entry name" value="ALPHA-MANNOSIDASE 2C1"/>
    <property type="match status" value="1"/>
</dbReference>
<dbReference type="InterPro" id="IPR015341">
    <property type="entry name" value="Glyco_hydro_38_cen"/>
</dbReference>
<dbReference type="FunFam" id="3.20.110.10:FF:000002">
    <property type="entry name" value="alpha-mannosidase 2C1 isoform X1"/>
    <property type="match status" value="1"/>
</dbReference>
<dbReference type="InterPro" id="IPR054723">
    <property type="entry name" value="Ams1-like_N"/>
</dbReference>
<dbReference type="GO" id="GO:0004559">
    <property type="term" value="F:alpha-mannosidase activity"/>
    <property type="evidence" value="ECO:0007669"/>
    <property type="project" value="UniProtKB-EC"/>
</dbReference>
<dbReference type="Gene3D" id="2.60.40.2220">
    <property type="match status" value="1"/>
</dbReference>
<protein>
    <recommendedName>
        <fullName evidence="8">Alpha-mannosidase</fullName>
        <ecNumber evidence="3">3.2.1.24</ecNumber>
    </recommendedName>
</protein>
<evidence type="ECO:0000256" key="8">
    <source>
        <dbReference type="ARBA" id="ARBA00071615"/>
    </source>
</evidence>